<evidence type="ECO:0000313" key="3">
    <source>
        <dbReference type="EMBL" id="SMD41857.1"/>
    </source>
</evidence>
<dbReference type="PANTHER" id="PTHR34477:SF1">
    <property type="entry name" value="UPF0213 PROTEIN YHBQ"/>
    <property type="match status" value="1"/>
</dbReference>
<dbReference type="InterPro" id="IPR050190">
    <property type="entry name" value="UPF0213_domain"/>
</dbReference>
<protein>
    <submittedName>
        <fullName evidence="3">Putative endonuclease</fullName>
    </submittedName>
</protein>
<dbReference type="CDD" id="cd10449">
    <property type="entry name" value="GIY-YIG_SLX1_like"/>
    <property type="match status" value="1"/>
</dbReference>
<dbReference type="Pfam" id="PF01541">
    <property type="entry name" value="GIY-YIG"/>
    <property type="match status" value="1"/>
</dbReference>
<evidence type="ECO:0000259" key="2">
    <source>
        <dbReference type="PROSITE" id="PS50164"/>
    </source>
</evidence>
<dbReference type="EMBL" id="LT838813">
    <property type="protein sequence ID" value="SMD41857.1"/>
    <property type="molecule type" value="Genomic_DNA"/>
</dbReference>
<organism evidence="3 4">
    <name type="scientific">Aquiflexum balticum DSM 16537</name>
    <dbReference type="NCBI Taxonomy" id="758820"/>
    <lineage>
        <taxon>Bacteria</taxon>
        <taxon>Pseudomonadati</taxon>
        <taxon>Bacteroidota</taxon>
        <taxon>Cytophagia</taxon>
        <taxon>Cytophagales</taxon>
        <taxon>Cyclobacteriaceae</taxon>
        <taxon>Aquiflexum</taxon>
    </lineage>
</organism>
<dbReference type="PROSITE" id="PS50164">
    <property type="entry name" value="GIY_YIG"/>
    <property type="match status" value="1"/>
</dbReference>
<sequence>MEDLYFVYIIYSPKINQFYIGSTNDLEARLRHHNSGATPSTKKGAPEWTIRYIEDFQTKSDALKREIQIKRKKSRKYIDFLISSAG</sequence>
<dbReference type="InterPro" id="IPR000305">
    <property type="entry name" value="GIY-YIG_endonuc"/>
</dbReference>
<dbReference type="SUPFAM" id="SSF82771">
    <property type="entry name" value="GIY-YIG endonuclease"/>
    <property type="match status" value="1"/>
</dbReference>
<dbReference type="RefSeq" id="WP_084118717.1">
    <property type="nucleotide sequence ID" value="NZ_LT838813.1"/>
</dbReference>
<keyword evidence="3" id="KW-0255">Endonuclease</keyword>
<accession>A0A1W2GYS8</accession>
<dbReference type="PANTHER" id="PTHR34477">
    <property type="entry name" value="UPF0213 PROTEIN YHBQ"/>
    <property type="match status" value="1"/>
</dbReference>
<dbReference type="OrthoDB" id="1495241at2"/>
<feature type="domain" description="GIY-YIG" evidence="2">
    <location>
        <begin position="3"/>
        <end position="79"/>
    </location>
</feature>
<dbReference type="Proteomes" id="UP000192333">
    <property type="component" value="Chromosome I"/>
</dbReference>
<evidence type="ECO:0000313" key="4">
    <source>
        <dbReference type="Proteomes" id="UP000192333"/>
    </source>
</evidence>
<proteinExistence type="inferred from homology"/>
<evidence type="ECO:0000256" key="1">
    <source>
        <dbReference type="ARBA" id="ARBA00007435"/>
    </source>
</evidence>
<keyword evidence="3" id="KW-0378">Hydrolase</keyword>
<keyword evidence="3" id="KW-0540">Nuclease</keyword>
<reference evidence="4" key="1">
    <citation type="submission" date="2017-04" db="EMBL/GenBank/DDBJ databases">
        <authorList>
            <person name="Varghese N."/>
            <person name="Submissions S."/>
        </authorList>
    </citation>
    <scope>NUCLEOTIDE SEQUENCE [LARGE SCALE GENOMIC DNA]</scope>
    <source>
        <strain evidence="4">DSM 16537</strain>
    </source>
</reference>
<dbReference type="AlphaFoldDB" id="A0A1W2GYS8"/>
<comment type="similarity">
    <text evidence="1">Belongs to the UPF0213 family.</text>
</comment>
<dbReference type="GO" id="GO:0004519">
    <property type="term" value="F:endonuclease activity"/>
    <property type="evidence" value="ECO:0007669"/>
    <property type="project" value="UniProtKB-KW"/>
</dbReference>
<name>A0A1W2GYS8_9BACT</name>
<keyword evidence="4" id="KW-1185">Reference proteome</keyword>
<dbReference type="InterPro" id="IPR035901">
    <property type="entry name" value="GIY-YIG_endonuc_sf"/>
</dbReference>
<dbReference type="STRING" id="758820.SAMN00777080_0390"/>
<gene>
    <name evidence="3" type="ORF">SAMN00777080_0390</name>
</gene>
<dbReference type="Gene3D" id="3.40.1440.10">
    <property type="entry name" value="GIY-YIG endonuclease"/>
    <property type="match status" value="1"/>
</dbReference>